<proteinExistence type="predicted"/>
<dbReference type="PANTHER" id="PTHR40048:SF1">
    <property type="entry name" value="RHAMNOSYL O-METHYLTRANSFERASE"/>
    <property type="match status" value="1"/>
</dbReference>
<dbReference type="GO" id="GO:0005886">
    <property type="term" value="C:plasma membrane"/>
    <property type="evidence" value="ECO:0007669"/>
    <property type="project" value="TreeGrafter"/>
</dbReference>
<dbReference type="Proteomes" id="UP000253083">
    <property type="component" value="Unassembled WGS sequence"/>
</dbReference>
<dbReference type="GO" id="GO:0008168">
    <property type="term" value="F:methyltransferase activity"/>
    <property type="evidence" value="ECO:0007669"/>
    <property type="project" value="UniProtKB-KW"/>
</dbReference>
<evidence type="ECO:0000313" key="3">
    <source>
        <dbReference type="EMBL" id="RBP52937.1"/>
    </source>
</evidence>
<dbReference type="EMBL" id="QNRT01000001">
    <property type="protein sequence ID" value="RBP52937.1"/>
    <property type="molecule type" value="Genomic_DNA"/>
</dbReference>
<dbReference type="RefSeq" id="WP_113952547.1">
    <property type="nucleotide sequence ID" value="NZ_QNRT01000001.1"/>
</dbReference>
<evidence type="ECO:0000256" key="1">
    <source>
        <dbReference type="ARBA" id="ARBA00022603"/>
    </source>
</evidence>
<keyword evidence="2 3" id="KW-0808">Transferase</keyword>
<sequence>MIGNIKYRLRQLRAEGKFTFLINLLVAANAHIKSLRQRTQKKGAAASLLPRQFGSSPQAWVDFIWNANNGFFRPIQQPQEILNLIEIVSQRKPETVLEIGTANGGSLFLFCRAAAKHATIVSIDLPGGINGGGFPNWKTDLYAQFAGDTQQLHLLRLNSHLPSTLSRVQEITPTGKFDAIMIDADHSYEGVKQDFELYSSLVAERGIIILHDIIKNQFDPSIQVNRFWDELKLTHQTKEIIFDNKQGNMGIGLVFF</sequence>
<dbReference type="AlphaFoldDB" id="A0A395JN84"/>
<dbReference type="PANTHER" id="PTHR40048">
    <property type="entry name" value="RHAMNOSYL O-METHYLTRANSFERASE"/>
    <property type="match status" value="1"/>
</dbReference>
<organism evidence="3 4">
    <name type="scientific">Arenicella xantha</name>
    <dbReference type="NCBI Taxonomy" id="644221"/>
    <lineage>
        <taxon>Bacteria</taxon>
        <taxon>Pseudomonadati</taxon>
        <taxon>Pseudomonadota</taxon>
        <taxon>Gammaproteobacteria</taxon>
        <taxon>Arenicellales</taxon>
        <taxon>Arenicellaceae</taxon>
        <taxon>Arenicella</taxon>
    </lineage>
</organism>
<dbReference type="OrthoDB" id="9801954at2"/>
<dbReference type="Gene3D" id="3.40.50.150">
    <property type="entry name" value="Vaccinia Virus protein VP39"/>
    <property type="match status" value="1"/>
</dbReference>
<dbReference type="SUPFAM" id="SSF53335">
    <property type="entry name" value="S-adenosyl-L-methionine-dependent methyltransferases"/>
    <property type="match status" value="1"/>
</dbReference>
<dbReference type="InterPro" id="IPR029063">
    <property type="entry name" value="SAM-dependent_MTases_sf"/>
</dbReference>
<evidence type="ECO:0000256" key="2">
    <source>
        <dbReference type="ARBA" id="ARBA00022679"/>
    </source>
</evidence>
<dbReference type="InParanoid" id="A0A395JN84"/>
<evidence type="ECO:0000313" key="4">
    <source>
        <dbReference type="Proteomes" id="UP000253083"/>
    </source>
</evidence>
<protein>
    <submittedName>
        <fullName evidence="3">Methyltransferase family protein</fullName>
    </submittedName>
</protein>
<dbReference type="GO" id="GO:0032259">
    <property type="term" value="P:methylation"/>
    <property type="evidence" value="ECO:0007669"/>
    <property type="project" value="UniProtKB-KW"/>
</dbReference>
<dbReference type="Pfam" id="PF13578">
    <property type="entry name" value="Methyltransf_24"/>
    <property type="match status" value="1"/>
</dbReference>
<accession>A0A395JN84</accession>
<comment type="caution">
    <text evidence="3">The sequence shown here is derived from an EMBL/GenBank/DDBJ whole genome shotgun (WGS) entry which is preliminary data.</text>
</comment>
<keyword evidence="4" id="KW-1185">Reference proteome</keyword>
<keyword evidence="1 3" id="KW-0489">Methyltransferase</keyword>
<name>A0A395JN84_9GAMM</name>
<gene>
    <name evidence="3" type="ORF">DFR28_101321</name>
</gene>
<reference evidence="3 4" key="1">
    <citation type="submission" date="2018-06" db="EMBL/GenBank/DDBJ databases">
        <title>Genomic Encyclopedia of Type Strains, Phase IV (KMG-IV): sequencing the most valuable type-strain genomes for metagenomic binning, comparative biology and taxonomic classification.</title>
        <authorList>
            <person name="Goeker M."/>
        </authorList>
    </citation>
    <scope>NUCLEOTIDE SEQUENCE [LARGE SCALE GENOMIC DNA]</scope>
    <source>
        <strain evidence="3 4">DSM 24032</strain>
    </source>
</reference>